<gene>
    <name evidence="1" type="ORF">SCHCODRAFT_83275</name>
</gene>
<evidence type="ECO:0000313" key="1">
    <source>
        <dbReference type="EMBL" id="EFI93174.1"/>
    </source>
</evidence>
<evidence type="ECO:0000313" key="2">
    <source>
        <dbReference type="Proteomes" id="UP000007431"/>
    </source>
</evidence>
<dbReference type="HOGENOM" id="CLU_2470374_0_0_1"/>
<dbReference type="Proteomes" id="UP000007431">
    <property type="component" value="Unassembled WGS sequence"/>
</dbReference>
<reference evidence="1 2" key="1">
    <citation type="journal article" date="2010" name="Nat. Biotechnol.">
        <title>Genome sequence of the model mushroom Schizophyllum commune.</title>
        <authorList>
            <person name="Ohm R.A."/>
            <person name="de Jong J.F."/>
            <person name="Lugones L.G."/>
            <person name="Aerts A."/>
            <person name="Kothe E."/>
            <person name="Stajich J.E."/>
            <person name="de Vries R.P."/>
            <person name="Record E."/>
            <person name="Levasseur A."/>
            <person name="Baker S.E."/>
            <person name="Bartholomew K.A."/>
            <person name="Coutinho P.M."/>
            <person name="Erdmann S."/>
            <person name="Fowler T.J."/>
            <person name="Gathman A.C."/>
            <person name="Lombard V."/>
            <person name="Henrissat B."/>
            <person name="Knabe N."/>
            <person name="Kuees U."/>
            <person name="Lilly W.W."/>
            <person name="Lindquist E."/>
            <person name="Lucas S."/>
            <person name="Magnuson J.K."/>
            <person name="Piumi F."/>
            <person name="Raudaskoski M."/>
            <person name="Salamov A."/>
            <person name="Schmutz J."/>
            <person name="Schwarze F.W.M.R."/>
            <person name="vanKuyk P.A."/>
            <person name="Horton J.S."/>
            <person name="Grigoriev I.V."/>
            <person name="Woesten H.A.B."/>
        </authorList>
    </citation>
    <scope>NUCLEOTIDE SEQUENCE [LARGE SCALE GENOMIC DNA]</scope>
    <source>
        <strain evidence="2">H4-8 / FGSC 9210</strain>
    </source>
</reference>
<keyword evidence="2" id="KW-1185">Reference proteome</keyword>
<organism evidence="2">
    <name type="scientific">Schizophyllum commune (strain H4-8 / FGSC 9210)</name>
    <name type="common">Split gill fungus</name>
    <dbReference type="NCBI Taxonomy" id="578458"/>
    <lineage>
        <taxon>Eukaryota</taxon>
        <taxon>Fungi</taxon>
        <taxon>Dikarya</taxon>
        <taxon>Basidiomycota</taxon>
        <taxon>Agaricomycotina</taxon>
        <taxon>Agaricomycetes</taxon>
        <taxon>Agaricomycetidae</taxon>
        <taxon>Agaricales</taxon>
        <taxon>Schizophyllaceae</taxon>
        <taxon>Schizophyllum</taxon>
    </lineage>
</organism>
<dbReference type="AlphaFoldDB" id="D8QFS1"/>
<sequence>MQSPPRRAGSRRVLSDEFAASHRVCIPPINLPHRYTLHIPVTICCHPASACTAVYVFAPHCSPLLVTVYAYPSSPCPSFHARRRRPIV</sequence>
<dbReference type="RefSeq" id="XP_003028077.1">
    <property type="nucleotide sequence ID" value="XM_003028031.1"/>
</dbReference>
<dbReference type="EMBL" id="GL377311">
    <property type="protein sequence ID" value="EFI93174.1"/>
    <property type="molecule type" value="Genomic_DNA"/>
</dbReference>
<name>D8QFS1_SCHCM</name>
<proteinExistence type="predicted"/>
<accession>D8QFS1</accession>
<dbReference type="GeneID" id="9591848"/>
<dbReference type="VEuPathDB" id="FungiDB:SCHCODRAFT_02515678"/>
<protein>
    <submittedName>
        <fullName evidence="1">Expressed protein</fullName>
    </submittedName>
</protein>
<dbReference type="KEGG" id="scm:SCHCO_02515678"/>
<dbReference type="InParanoid" id="D8QFS1"/>